<dbReference type="EMBL" id="JAIWYP010000001">
    <property type="protein sequence ID" value="KAH3894207.1"/>
    <property type="molecule type" value="Genomic_DNA"/>
</dbReference>
<dbReference type="AlphaFoldDB" id="A0A9D4NJ78"/>
<proteinExistence type="predicted"/>
<reference evidence="1" key="2">
    <citation type="submission" date="2020-11" db="EMBL/GenBank/DDBJ databases">
        <authorList>
            <person name="McCartney M.A."/>
            <person name="Auch B."/>
            <person name="Kono T."/>
            <person name="Mallez S."/>
            <person name="Becker A."/>
            <person name="Gohl D.M."/>
            <person name="Silverstein K.A.T."/>
            <person name="Koren S."/>
            <person name="Bechman K.B."/>
            <person name="Herman A."/>
            <person name="Abrahante J.E."/>
            <person name="Garbe J."/>
        </authorList>
    </citation>
    <scope>NUCLEOTIDE SEQUENCE</scope>
    <source>
        <strain evidence="1">Duluth1</strain>
        <tissue evidence="1">Whole animal</tissue>
    </source>
</reference>
<name>A0A9D4NJ78_DREPO</name>
<evidence type="ECO:0000313" key="2">
    <source>
        <dbReference type="Proteomes" id="UP000828390"/>
    </source>
</evidence>
<comment type="caution">
    <text evidence="1">The sequence shown here is derived from an EMBL/GenBank/DDBJ whole genome shotgun (WGS) entry which is preliminary data.</text>
</comment>
<accession>A0A9D4NJ78</accession>
<dbReference type="Proteomes" id="UP000828390">
    <property type="component" value="Unassembled WGS sequence"/>
</dbReference>
<sequence>MKRPTDTLFCSEKILSIYLALGVGGPKPSLKKEGYASYPTLLTPYCYRNTKQNNNRHQGPGRWIYSWRTMTPDGKSQCQLEAIRPNTIMGQTWGQLERLAQNRDAWRQLVGDLSQMGPQRLAAAGWRPVPDGTTAPGSSWLATCPRWDHSAWRQLVGDLSQMGPQRLAAAGWQPVPDGTTAPGGSWLATCPRWDHSAWRQLVGDLSQMGPQRLAAAGWRPVPDGTTGEDEMT</sequence>
<protein>
    <submittedName>
        <fullName evidence="1">Uncharacterized protein</fullName>
    </submittedName>
</protein>
<organism evidence="1 2">
    <name type="scientific">Dreissena polymorpha</name>
    <name type="common">Zebra mussel</name>
    <name type="synonym">Mytilus polymorpha</name>
    <dbReference type="NCBI Taxonomy" id="45954"/>
    <lineage>
        <taxon>Eukaryota</taxon>
        <taxon>Metazoa</taxon>
        <taxon>Spiralia</taxon>
        <taxon>Lophotrochozoa</taxon>
        <taxon>Mollusca</taxon>
        <taxon>Bivalvia</taxon>
        <taxon>Autobranchia</taxon>
        <taxon>Heteroconchia</taxon>
        <taxon>Euheterodonta</taxon>
        <taxon>Imparidentia</taxon>
        <taxon>Neoheterodontei</taxon>
        <taxon>Myida</taxon>
        <taxon>Dreissenoidea</taxon>
        <taxon>Dreissenidae</taxon>
        <taxon>Dreissena</taxon>
    </lineage>
</organism>
<reference evidence="1" key="1">
    <citation type="journal article" date="2019" name="bioRxiv">
        <title>The Genome of the Zebra Mussel, Dreissena polymorpha: A Resource for Invasive Species Research.</title>
        <authorList>
            <person name="McCartney M.A."/>
            <person name="Auch B."/>
            <person name="Kono T."/>
            <person name="Mallez S."/>
            <person name="Zhang Y."/>
            <person name="Obille A."/>
            <person name="Becker A."/>
            <person name="Abrahante J.E."/>
            <person name="Garbe J."/>
            <person name="Badalamenti J.P."/>
            <person name="Herman A."/>
            <person name="Mangelson H."/>
            <person name="Liachko I."/>
            <person name="Sullivan S."/>
            <person name="Sone E.D."/>
            <person name="Koren S."/>
            <person name="Silverstein K.A.T."/>
            <person name="Beckman K.B."/>
            <person name="Gohl D.M."/>
        </authorList>
    </citation>
    <scope>NUCLEOTIDE SEQUENCE</scope>
    <source>
        <strain evidence="1">Duluth1</strain>
        <tissue evidence="1">Whole animal</tissue>
    </source>
</reference>
<gene>
    <name evidence="1" type="ORF">DPMN_018364</name>
</gene>
<evidence type="ECO:0000313" key="1">
    <source>
        <dbReference type="EMBL" id="KAH3894207.1"/>
    </source>
</evidence>
<keyword evidence="2" id="KW-1185">Reference proteome</keyword>